<proteinExistence type="predicted"/>
<dbReference type="EMBL" id="JARKNE010000004">
    <property type="protein sequence ID" value="KAK5836314.1"/>
    <property type="molecule type" value="Genomic_DNA"/>
</dbReference>
<gene>
    <name evidence="2" type="ORF">PVK06_012097</name>
</gene>
<evidence type="ECO:0000313" key="3">
    <source>
        <dbReference type="Proteomes" id="UP001358586"/>
    </source>
</evidence>
<evidence type="ECO:0000313" key="2">
    <source>
        <dbReference type="EMBL" id="KAK5836314.1"/>
    </source>
</evidence>
<keyword evidence="3" id="KW-1185">Reference proteome</keyword>
<evidence type="ECO:0008006" key="4">
    <source>
        <dbReference type="Google" id="ProtNLM"/>
    </source>
</evidence>
<dbReference type="Proteomes" id="UP001358586">
    <property type="component" value="Chromosome 4"/>
</dbReference>
<evidence type="ECO:0000256" key="1">
    <source>
        <dbReference type="SAM" id="SignalP"/>
    </source>
</evidence>
<name>A0ABR0QBB1_GOSAR</name>
<feature type="chain" id="PRO_5046419689" description="Secreted protein" evidence="1">
    <location>
        <begin position="19"/>
        <end position="84"/>
    </location>
</feature>
<keyword evidence="1" id="KW-0732">Signal</keyword>
<reference evidence="2 3" key="1">
    <citation type="submission" date="2023-03" db="EMBL/GenBank/DDBJ databases">
        <title>WGS of Gossypium arboreum.</title>
        <authorList>
            <person name="Yu D."/>
        </authorList>
    </citation>
    <scope>NUCLEOTIDE SEQUENCE [LARGE SCALE GENOMIC DNA]</scope>
    <source>
        <tissue evidence="2">Leaf</tissue>
    </source>
</reference>
<feature type="signal peptide" evidence="1">
    <location>
        <begin position="1"/>
        <end position="18"/>
    </location>
</feature>
<sequence length="84" mass="9291">MLGLQLQVIFCLVTLAVSDCGKINLVSVALGDEDEQNCDKVHCHVELIIVRNHAEDGPLDHLLMNWFPGAMFGSCYVVSMEWAS</sequence>
<organism evidence="2 3">
    <name type="scientific">Gossypium arboreum</name>
    <name type="common">Tree cotton</name>
    <name type="synonym">Gossypium nanking</name>
    <dbReference type="NCBI Taxonomy" id="29729"/>
    <lineage>
        <taxon>Eukaryota</taxon>
        <taxon>Viridiplantae</taxon>
        <taxon>Streptophyta</taxon>
        <taxon>Embryophyta</taxon>
        <taxon>Tracheophyta</taxon>
        <taxon>Spermatophyta</taxon>
        <taxon>Magnoliopsida</taxon>
        <taxon>eudicotyledons</taxon>
        <taxon>Gunneridae</taxon>
        <taxon>Pentapetalae</taxon>
        <taxon>rosids</taxon>
        <taxon>malvids</taxon>
        <taxon>Malvales</taxon>
        <taxon>Malvaceae</taxon>
        <taxon>Malvoideae</taxon>
        <taxon>Gossypium</taxon>
    </lineage>
</organism>
<accession>A0ABR0QBB1</accession>
<comment type="caution">
    <text evidence="2">The sequence shown here is derived from an EMBL/GenBank/DDBJ whole genome shotgun (WGS) entry which is preliminary data.</text>
</comment>
<protein>
    <recommendedName>
        <fullName evidence="4">Secreted protein</fullName>
    </recommendedName>
</protein>